<sequence>MSEILKILDLEISSLYLICFEENKTVNFPTHHSTNADWCRLSHTPPIEPTIRAIRPPNDVRSSSDVARRRSGKVACEDHVASYALEASDVAQF</sequence>
<accession>A0AAV2A746</accession>
<dbReference type="EMBL" id="CAXIEN010000125">
    <property type="protein sequence ID" value="CAL1279788.1"/>
    <property type="molecule type" value="Genomic_DNA"/>
</dbReference>
<dbReference type="AlphaFoldDB" id="A0AAV2A746"/>
<protein>
    <submittedName>
        <fullName evidence="1">Uncharacterized protein</fullName>
    </submittedName>
</protein>
<evidence type="ECO:0000313" key="1">
    <source>
        <dbReference type="EMBL" id="CAL1279788.1"/>
    </source>
</evidence>
<proteinExistence type="predicted"/>
<evidence type="ECO:0000313" key="2">
    <source>
        <dbReference type="Proteomes" id="UP001497382"/>
    </source>
</evidence>
<gene>
    <name evidence="1" type="ORF">LARSCL_LOCUS10592</name>
</gene>
<comment type="caution">
    <text evidence="1">The sequence shown here is derived from an EMBL/GenBank/DDBJ whole genome shotgun (WGS) entry which is preliminary data.</text>
</comment>
<organism evidence="1 2">
    <name type="scientific">Larinioides sclopetarius</name>
    <dbReference type="NCBI Taxonomy" id="280406"/>
    <lineage>
        <taxon>Eukaryota</taxon>
        <taxon>Metazoa</taxon>
        <taxon>Ecdysozoa</taxon>
        <taxon>Arthropoda</taxon>
        <taxon>Chelicerata</taxon>
        <taxon>Arachnida</taxon>
        <taxon>Araneae</taxon>
        <taxon>Araneomorphae</taxon>
        <taxon>Entelegynae</taxon>
        <taxon>Araneoidea</taxon>
        <taxon>Araneidae</taxon>
        <taxon>Larinioides</taxon>
    </lineage>
</organism>
<reference evidence="1 2" key="1">
    <citation type="submission" date="2024-04" db="EMBL/GenBank/DDBJ databases">
        <authorList>
            <person name="Rising A."/>
            <person name="Reimegard J."/>
            <person name="Sonavane S."/>
            <person name="Akerstrom W."/>
            <person name="Nylinder S."/>
            <person name="Hedman E."/>
            <person name="Kallberg Y."/>
        </authorList>
    </citation>
    <scope>NUCLEOTIDE SEQUENCE [LARGE SCALE GENOMIC DNA]</scope>
</reference>
<keyword evidence="2" id="KW-1185">Reference proteome</keyword>
<name>A0AAV2A746_9ARAC</name>
<dbReference type="Proteomes" id="UP001497382">
    <property type="component" value="Unassembled WGS sequence"/>
</dbReference>